<dbReference type="Proteomes" id="UP001491310">
    <property type="component" value="Unassembled WGS sequence"/>
</dbReference>
<dbReference type="InterPro" id="IPR040047">
    <property type="entry name" value="VPS50"/>
</dbReference>
<name>A0ABR2YBK3_9CHLO</name>
<dbReference type="EMBL" id="JALJOT010000017">
    <property type="protein sequence ID" value="KAK9901648.1"/>
    <property type="molecule type" value="Genomic_DNA"/>
</dbReference>
<feature type="region of interest" description="Disordered" evidence="1">
    <location>
        <begin position="364"/>
        <end position="384"/>
    </location>
</feature>
<keyword evidence="4" id="KW-1185">Reference proteome</keyword>
<sequence>MVQVLEGYIFLGNVSELGARLSNAFTSSVSSTVRQVVRSVILTRPGLEESARAGAPVQDMVRGVPADLFRTCLARALMVVTSSKGSQALRLARSMGQAGVRRLGSDEEGQPLSVESFIEALAAKDALAELQGLEWREAEEVEWGDVLRVSQRGMWASRGFLWEEAARNVACLLACPAAWDGDHFLQVSEWVQRILEAGNAFAGPDGAAGNFFAAYHSENLEGLHGILDKELWRRIPSGNAAEAGGLWQGLRGDAKLQKGGADSFDKILAAGNPWRRKHLRRRLARQGSPAVSFQLGFGGASALEEDRAAQKLEVDEHGIARRMSDDIWSNATSRRTSAATTHAVLSDDEEDELLSGDSLWEDDREAAKAEQEASSAEKQPSGGMPLTNSALKLVKWMQVYGELLRSLRPAPFVYRGMCELFEMFLVHVFVAFSDVSLADLLDSEAAEMADRRAASVAAAAPPSAAAALAQLSGSPSTAPKLSYSGNQWGLQERVVAASSLEAFAEQLRQGKSAIQALLPAAEHPSLDAFFTRTVDAAGDVSDCLLRCGARLNFNLAATAPAISGQFWDLSQPPMQASRWVEGVCRQAAYFSEKLAQVAGLTEHHRSQAFFLTGVEELGQWAVTHPEYTREQQLSLATAVAQFNGLKRKDQAVFVAQVEAFLL</sequence>
<dbReference type="PANTHER" id="PTHR13258:SF0">
    <property type="entry name" value="SYNDETIN"/>
    <property type="match status" value="1"/>
</dbReference>
<proteinExistence type="predicted"/>
<accession>A0ABR2YBK3</accession>
<evidence type="ECO:0000259" key="2">
    <source>
        <dbReference type="Pfam" id="PF10474"/>
    </source>
</evidence>
<protein>
    <recommendedName>
        <fullName evidence="2">Syndetin C-terminal domain-containing protein</fullName>
    </recommendedName>
</protein>
<evidence type="ECO:0000256" key="1">
    <source>
        <dbReference type="SAM" id="MobiDB-lite"/>
    </source>
</evidence>
<dbReference type="InterPro" id="IPR019514">
    <property type="entry name" value="Syndetin_C"/>
</dbReference>
<gene>
    <name evidence="3" type="ORF">WJX75_006561</name>
</gene>
<comment type="caution">
    <text evidence="3">The sequence shown here is derived from an EMBL/GenBank/DDBJ whole genome shotgun (WGS) entry which is preliminary data.</text>
</comment>
<dbReference type="Pfam" id="PF10474">
    <property type="entry name" value="Syndetin_C"/>
    <property type="match status" value="1"/>
</dbReference>
<feature type="domain" description="Syndetin C-terminal" evidence="2">
    <location>
        <begin position="488"/>
        <end position="598"/>
    </location>
</feature>
<reference evidence="3 4" key="1">
    <citation type="journal article" date="2024" name="Nat. Commun.">
        <title>Phylogenomics reveals the evolutionary origins of lichenization in chlorophyte algae.</title>
        <authorList>
            <person name="Puginier C."/>
            <person name="Libourel C."/>
            <person name="Otte J."/>
            <person name="Skaloud P."/>
            <person name="Haon M."/>
            <person name="Grisel S."/>
            <person name="Petersen M."/>
            <person name="Berrin J.G."/>
            <person name="Delaux P.M."/>
            <person name="Dal Grande F."/>
            <person name="Keller J."/>
        </authorList>
    </citation>
    <scope>NUCLEOTIDE SEQUENCE [LARGE SCALE GENOMIC DNA]</scope>
    <source>
        <strain evidence="3 4">SAG 216-7</strain>
    </source>
</reference>
<dbReference type="PANTHER" id="PTHR13258">
    <property type="entry name" value="SYNDETIN"/>
    <property type="match status" value="1"/>
</dbReference>
<organism evidence="3 4">
    <name type="scientific">Coccomyxa subellipsoidea</name>
    <dbReference type="NCBI Taxonomy" id="248742"/>
    <lineage>
        <taxon>Eukaryota</taxon>
        <taxon>Viridiplantae</taxon>
        <taxon>Chlorophyta</taxon>
        <taxon>core chlorophytes</taxon>
        <taxon>Trebouxiophyceae</taxon>
        <taxon>Trebouxiophyceae incertae sedis</taxon>
        <taxon>Coccomyxaceae</taxon>
        <taxon>Coccomyxa</taxon>
    </lineage>
</organism>
<evidence type="ECO:0000313" key="4">
    <source>
        <dbReference type="Proteomes" id="UP001491310"/>
    </source>
</evidence>
<evidence type="ECO:0000313" key="3">
    <source>
        <dbReference type="EMBL" id="KAK9901648.1"/>
    </source>
</evidence>